<dbReference type="EMBL" id="JAVDWQ010000006">
    <property type="protein sequence ID" value="MDR7210130.1"/>
    <property type="molecule type" value="Genomic_DNA"/>
</dbReference>
<comment type="caution">
    <text evidence="1">The sequence shown here is derived from an EMBL/GenBank/DDBJ whole genome shotgun (WGS) entry which is preliminary data.</text>
</comment>
<proteinExistence type="predicted"/>
<dbReference type="Proteomes" id="UP001269081">
    <property type="component" value="Unassembled WGS sequence"/>
</dbReference>
<evidence type="ECO:0000313" key="2">
    <source>
        <dbReference type="Proteomes" id="UP001269081"/>
    </source>
</evidence>
<accession>A0ABU1Y914</accession>
<dbReference type="RefSeq" id="WP_310280893.1">
    <property type="nucleotide sequence ID" value="NZ_JAVDWQ010000006.1"/>
</dbReference>
<keyword evidence="2" id="KW-1185">Reference proteome</keyword>
<name>A0ABU1Y914_9FLAO</name>
<protein>
    <submittedName>
        <fullName evidence="1">Uncharacterized protein</fullName>
    </submittedName>
</protein>
<sequence length="127" mass="14463">MGKVFYASDKDKVIAGRMANNLARRYKKGVCWTPSREKNCTLDSNTGLWTCRSSAHHHYGSCGTYEITHGGRGTEWQLGWTWEHDLGGNLKNNPPNNLVAFEEYTPGKEEFEDATPEDYLDMVEEEN</sequence>
<reference evidence="1 2" key="1">
    <citation type="submission" date="2023-07" db="EMBL/GenBank/DDBJ databases">
        <title>Sorghum-associated microbial communities from plants grown in Nebraska, USA.</title>
        <authorList>
            <person name="Schachtman D."/>
        </authorList>
    </citation>
    <scope>NUCLEOTIDE SEQUENCE [LARGE SCALE GENOMIC DNA]</scope>
    <source>
        <strain evidence="1 2">4129</strain>
    </source>
</reference>
<gene>
    <name evidence="1" type="ORF">J2W48_002070</name>
</gene>
<evidence type="ECO:0000313" key="1">
    <source>
        <dbReference type="EMBL" id="MDR7210130.1"/>
    </source>
</evidence>
<organism evidence="1 2">
    <name type="scientific">Flavobacterium piscis</name>
    <dbReference type="NCBI Taxonomy" id="1114874"/>
    <lineage>
        <taxon>Bacteria</taxon>
        <taxon>Pseudomonadati</taxon>
        <taxon>Bacteroidota</taxon>
        <taxon>Flavobacteriia</taxon>
        <taxon>Flavobacteriales</taxon>
        <taxon>Flavobacteriaceae</taxon>
        <taxon>Flavobacterium</taxon>
    </lineage>
</organism>